<dbReference type="EMBL" id="BGPR01008688">
    <property type="protein sequence ID" value="GBN35378.1"/>
    <property type="molecule type" value="Genomic_DNA"/>
</dbReference>
<evidence type="ECO:0000313" key="1">
    <source>
        <dbReference type="EMBL" id="GBN35378.1"/>
    </source>
</evidence>
<dbReference type="Proteomes" id="UP000499080">
    <property type="component" value="Unassembled WGS sequence"/>
</dbReference>
<name>A0A4Y2N7G6_ARAVE</name>
<dbReference type="OrthoDB" id="6469608at2759"/>
<gene>
    <name evidence="1" type="ORF">AVEN_242638_1</name>
</gene>
<dbReference type="AlphaFoldDB" id="A0A4Y2N7G6"/>
<organism evidence="1 2">
    <name type="scientific">Araneus ventricosus</name>
    <name type="common">Orbweaver spider</name>
    <name type="synonym">Epeira ventricosa</name>
    <dbReference type="NCBI Taxonomy" id="182803"/>
    <lineage>
        <taxon>Eukaryota</taxon>
        <taxon>Metazoa</taxon>
        <taxon>Ecdysozoa</taxon>
        <taxon>Arthropoda</taxon>
        <taxon>Chelicerata</taxon>
        <taxon>Arachnida</taxon>
        <taxon>Araneae</taxon>
        <taxon>Araneomorphae</taxon>
        <taxon>Entelegynae</taxon>
        <taxon>Araneoidea</taxon>
        <taxon>Araneidae</taxon>
        <taxon>Araneus</taxon>
    </lineage>
</organism>
<accession>A0A4Y2N7G6</accession>
<proteinExistence type="predicted"/>
<sequence length="253" mass="28237">MPFQFIAHQLSLEKLMYGEQLTTSQFVSTVDVQDALCSTVERGKLFLIVIEPADKTSTKRLPKTLSAGTWKLSAIKDYTLNSYSLTKITVSGSQIVRDLNIVVEGNKNLLFERNIAVPSIITSYHDDKGEIWVANTQSEKRIIPKEMRIGRPECLVESHLCATADTSDNPLTLKEESKSLIDYSLMISPDLIKERKGKLAELLRTFSGVVYDGEIRSLTAGRSFSTYLSCLGAIPSDWDRLAWTIPKSIQGSK</sequence>
<reference evidence="1 2" key="1">
    <citation type="journal article" date="2019" name="Sci. Rep.">
        <title>Orb-weaving spider Araneus ventricosus genome elucidates the spidroin gene catalogue.</title>
        <authorList>
            <person name="Kono N."/>
            <person name="Nakamura H."/>
            <person name="Ohtoshi R."/>
            <person name="Moran D.A.P."/>
            <person name="Shinohara A."/>
            <person name="Yoshida Y."/>
            <person name="Fujiwara M."/>
            <person name="Mori M."/>
            <person name="Tomita M."/>
            <person name="Arakawa K."/>
        </authorList>
    </citation>
    <scope>NUCLEOTIDE SEQUENCE [LARGE SCALE GENOMIC DNA]</scope>
</reference>
<comment type="caution">
    <text evidence="1">The sequence shown here is derived from an EMBL/GenBank/DDBJ whole genome shotgun (WGS) entry which is preliminary data.</text>
</comment>
<evidence type="ECO:0000313" key="2">
    <source>
        <dbReference type="Proteomes" id="UP000499080"/>
    </source>
</evidence>
<protein>
    <submittedName>
        <fullName evidence="1">Uncharacterized protein</fullName>
    </submittedName>
</protein>
<keyword evidence="2" id="KW-1185">Reference proteome</keyword>